<evidence type="ECO:0000259" key="4">
    <source>
        <dbReference type="Pfam" id="PF03364"/>
    </source>
</evidence>
<feature type="chain" id="PRO_5024358370" description="Coenzyme Q-binding protein COQ10 START domain-containing protein" evidence="3">
    <location>
        <begin position="22"/>
        <end position="218"/>
    </location>
</feature>
<dbReference type="InterPro" id="IPR023393">
    <property type="entry name" value="START-like_dom_sf"/>
</dbReference>
<dbReference type="Pfam" id="PF03364">
    <property type="entry name" value="Polyketide_cyc"/>
    <property type="match status" value="1"/>
</dbReference>
<dbReference type="Proteomes" id="UP000325372">
    <property type="component" value="Unassembled WGS sequence"/>
</dbReference>
<dbReference type="InterPro" id="IPR005031">
    <property type="entry name" value="COQ10_START"/>
</dbReference>
<reference evidence="5 6" key="1">
    <citation type="submission" date="2019-09" db="EMBL/GenBank/DDBJ databases">
        <title>Wenzhouxiangella sp. Genome sequencing and assembly.</title>
        <authorList>
            <person name="Zhang R."/>
        </authorList>
    </citation>
    <scope>NUCLEOTIDE SEQUENCE [LARGE SCALE GENOMIC DNA]</scope>
    <source>
        <strain evidence="5 6">W260</strain>
    </source>
</reference>
<comment type="caution">
    <text evidence="5">The sequence shown here is derived from an EMBL/GenBank/DDBJ whole genome shotgun (WGS) entry which is preliminary data.</text>
</comment>
<sequence length="218" mass="24339">MRRVLVWLCVFLLLAQGTVTAADGLPGWAVAPPRPQPDAATLARLRDGEILVEAERGDDGGGRGFVQAWFAGDPGAAWQRLQDCPTNLAFISGLEDCELLSSSTHSAVTRHVLKRAWYLPRREYVFETVRQPVEWLRVRLLSGELRALDGYWRFDPMDGGGYLVTHDIQVRPGFMAPGWWVRRTLERDLPDLLACLRSISEASPSAVTARADAERCPR</sequence>
<dbReference type="RefSeq" id="WP_191621358.1">
    <property type="nucleotide sequence ID" value="NZ_VYXP01000006.1"/>
</dbReference>
<name>A0A5N0TBT3_9GAMM</name>
<dbReference type="AlphaFoldDB" id="A0A5N0TBT3"/>
<feature type="domain" description="Coenzyme Q-binding protein COQ10 START" evidence="4">
    <location>
        <begin position="75"/>
        <end position="196"/>
    </location>
</feature>
<evidence type="ECO:0000256" key="2">
    <source>
        <dbReference type="ARBA" id="ARBA00022649"/>
    </source>
</evidence>
<feature type="signal peptide" evidence="3">
    <location>
        <begin position="1"/>
        <end position="21"/>
    </location>
</feature>
<evidence type="ECO:0000313" key="5">
    <source>
        <dbReference type="EMBL" id="KAA9130799.1"/>
    </source>
</evidence>
<dbReference type="EMBL" id="VYXP01000006">
    <property type="protein sequence ID" value="KAA9130799.1"/>
    <property type="molecule type" value="Genomic_DNA"/>
</dbReference>
<protein>
    <recommendedName>
        <fullName evidence="4">Coenzyme Q-binding protein COQ10 START domain-containing protein</fullName>
    </recommendedName>
</protein>
<keyword evidence="3" id="KW-0732">Signal</keyword>
<accession>A0A5N0TBT3</accession>
<evidence type="ECO:0000256" key="3">
    <source>
        <dbReference type="SAM" id="SignalP"/>
    </source>
</evidence>
<organism evidence="5 6">
    <name type="scientific">Marinihelvus fidelis</name>
    <dbReference type="NCBI Taxonomy" id="2613842"/>
    <lineage>
        <taxon>Bacteria</taxon>
        <taxon>Pseudomonadati</taxon>
        <taxon>Pseudomonadota</taxon>
        <taxon>Gammaproteobacteria</taxon>
        <taxon>Chromatiales</taxon>
        <taxon>Wenzhouxiangellaceae</taxon>
        <taxon>Marinihelvus</taxon>
    </lineage>
</organism>
<gene>
    <name evidence="5" type="ORF">F3N42_10525</name>
</gene>
<comment type="similarity">
    <text evidence="1">Belongs to the ribosome association toxin RatA family.</text>
</comment>
<dbReference type="Gene3D" id="3.30.530.20">
    <property type="match status" value="1"/>
</dbReference>
<evidence type="ECO:0000313" key="6">
    <source>
        <dbReference type="Proteomes" id="UP000325372"/>
    </source>
</evidence>
<dbReference type="SUPFAM" id="SSF55961">
    <property type="entry name" value="Bet v1-like"/>
    <property type="match status" value="1"/>
</dbReference>
<keyword evidence="2" id="KW-1277">Toxin-antitoxin system</keyword>
<proteinExistence type="inferred from homology"/>
<keyword evidence="6" id="KW-1185">Reference proteome</keyword>
<evidence type="ECO:0000256" key="1">
    <source>
        <dbReference type="ARBA" id="ARBA00008918"/>
    </source>
</evidence>